<dbReference type="InterPro" id="IPR011990">
    <property type="entry name" value="TPR-like_helical_dom_sf"/>
</dbReference>
<dbReference type="Gene3D" id="1.10.10.10">
    <property type="entry name" value="Winged helix-like DNA-binding domain superfamily/Winged helix DNA-binding domain"/>
    <property type="match status" value="1"/>
</dbReference>
<evidence type="ECO:0000256" key="2">
    <source>
        <dbReference type="SAM" id="MobiDB-lite"/>
    </source>
</evidence>
<dbReference type="InterPro" id="IPR036388">
    <property type="entry name" value="WH-like_DNA-bd_sf"/>
</dbReference>
<comment type="caution">
    <text evidence="4">The sequence shown here is derived from an EMBL/GenBank/DDBJ whole genome shotgun (WGS) entry which is preliminary data.</text>
</comment>
<feature type="domain" description="Bacterial transcriptional activator" evidence="3">
    <location>
        <begin position="313"/>
        <end position="452"/>
    </location>
</feature>
<dbReference type="InterPro" id="IPR051677">
    <property type="entry name" value="AfsR-DnrI-RedD_regulator"/>
</dbReference>
<accession>A0ABU6F218</accession>
<keyword evidence="5" id="KW-1185">Reference proteome</keyword>
<evidence type="ECO:0000313" key="4">
    <source>
        <dbReference type="EMBL" id="MEB8338043.1"/>
    </source>
</evidence>
<keyword evidence="1" id="KW-0902">Two-component regulatory system</keyword>
<proteinExistence type="predicted"/>
<evidence type="ECO:0000313" key="5">
    <source>
        <dbReference type="Proteomes" id="UP001354931"/>
    </source>
</evidence>
<dbReference type="InterPro" id="IPR005158">
    <property type="entry name" value="BTAD"/>
</dbReference>
<dbReference type="SUPFAM" id="SSF48452">
    <property type="entry name" value="TPR-like"/>
    <property type="match status" value="1"/>
</dbReference>
<dbReference type="PANTHER" id="PTHR35807">
    <property type="entry name" value="TRANSCRIPTIONAL REGULATOR REDD-RELATED"/>
    <property type="match status" value="1"/>
</dbReference>
<evidence type="ECO:0000256" key="1">
    <source>
        <dbReference type="ARBA" id="ARBA00023012"/>
    </source>
</evidence>
<sequence>MEAVRALLIDGAVERMASGHLEVMAPAQDAAQLFGEQVPVRSYASGLRIVEDLDTALNALEAELLSRTRRARDDATDPTLGSAKDTGLLLITSPAPDSDGRLQALLDNGSSLGLAGVLLGQWRPGRTLCVGHDGTVSADSSSDAVTLTGARLFTLRPPDARALRDLFRVSEPETPPTPSTESEATGSEADVATRSAGQGPTATAPVLTLTVLGPVRLTHHPARGAANRSLAGSLAPKQREILAYLALHRNGVRRETLTAAIWPDAPSEHPYNSFHATLSQFRRTLRTATHDEVRDIVHQAEGLYTLDHNQVSVDLWELEDALSESDAAENHELRLNALERGTSLYAGDFATDIVAEWCEAPREAVRRDVLDGLAALTRTLRASDPRLALTMLERARTLDRYNEAIYRDIARVQARLGLQSDIPHTLDLLSAELAELDEEPSPETIALCEALHRRGSPAGGTGGVPEG</sequence>
<name>A0ABU6F218_9ACTN</name>
<gene>
    <name evidence="4" type="ORF">OKJ99_11075</name>
</gene>
<dbReference type="InterPro" id="IPR016032">
    <property type="entry name" value="Sig_transdc_resp-reg_C-effctor"/>
</dbReference>
<dbReference type="SMART" id="SM01043">
    <property type="entry name" value="BTAD"/>
    <property type="match status" value="1"/>
</dbReference>
<dbReference type="Proteomes" id="UP001354931">
    <property type="component" value="Unassembled WGS sequence"/>
</dbReference>
<dbReference type="RefSeq" id="WP_326015764.1">
    <property type="nucleotide sequence ID" value="NZ_JAOZYC010000088.1"/>
</dbReference>
<feature type="compositionally biased region" description="Low complexity" evidence="2">
    <location>
        <begin position="179"/>
        <end position="189"/>
    </location>
</feature>
<dbReference type="SUPFAM" id="SSF46894">
    <property type="entry name" value="C-terminal effector domain of the bipartite response regulators"/>
    <property type="match status" value="1"/>
</dbReference>
<feature type="region of interest" description="Disordered" evidence="2">
    <location>
        <begin position="168"/>
        <end position="200"/>
    </location>
</feature>
<evidence type="ECO:0000259" key="3">
    <source>
        <dbReference type="SMART" id="SM01043"/>
    </source>
</evidence>
<protein>
    <recommendedName>
        <fullName evidence="3">Bacterial transcriptional activator domain-containing protein</fullName>
    </recommendedName>
</protein>
<dbReference type="EMBL" id="JAOZYC010000088">
    <property type="protein sequence ID" value="MEB8338043.1"/>
    <property type="molecule type" value="Genomic_DNA"/>
</dbReference>
<reference evidence="4 5" key="1">
    <citation type="submission" date="2022-10" db="EMBL/GenBank/DDBJ databases">
        <authorList>
            <person name="Xie J."/>
            <person name="Shen N."/>
        </authorList>
    </citation>
    <scope>NUCLEOTIDE SEQUENCE [LARGE SCALE GENOMIC DNA]</scope>
    <source>
        <strain evidence="4 5">YIM65594</strain>
    </source>
</reference>
<organism evidence="4 5">
    <name type="scientific">Streptomyces endophyticus</name>
    <dbReference type="NCBI Taxonomy" id="714166"/>
    <lineage>
        <taxon>Bacteria</taxon>
        <taxon>Bacillati</taxon>
        <taxon>Actinomycetota</taxon>
        <taxon>Actinomycetes</taxon>
        <taxon>Kitasatosporales</taxon>
        <taxon>Streptomycetaceae</taxon>
        <taxon>Streptomyces</taxon>
    </lineage>
</organism>